<evidence type="ECO:0000256" key="1">
    <source>
        <dbReference type="PROSITE-ProRule" id="PRU00339"/>
    </source>
</evidence>
<feature type="coiled-coil region" evidence="2">
    <location>
        <begin position="122"/>
        <end position="250"/>
    </location>
</feature>
<dbReference type="GO" id="GO:0000030">
    <property type="term" value="F:mannosyltransferase activity"/>
    <property type="evidence" value="ECO:0007669"/>
    <property type="project" value="TreeGrafter"/>
</dbReference>
<dbReference type="EMBL" id="FMYK01000005">
    <property type="protein sequence ID" value="SDC44457.1"/>
    <property type="molecule type" value="Genomic_DNA"/>
</dbReference>
<dbReference type="PANTHER" id="PTHR44216">
    <property type="entry name" value="PROTEIN O-MANNOSYL-TRANSFERASE TMTC2"/>
    <property type="match status" value="1"/>
</dbReference>
<name>A0A1G6LN10_9GAMM</name>
<evidence type="ECO:0000313" key="3">
    <source>
        <dbReference type="EMBL" id="SDC44457.1"/>
    </source>
</evidence>
<dbReference type="GO" id="GO:0035269">
    <property type="term" value="P:protein O-linked glycosylation via mannose"/>
    <property type="evidence" value="ECO:0007669"/>
    <property type="project" value="TreeGrafter"/>
</dbReference>
<dbReference type="Proteomes" id="UP000242317">
    <property type="component" value="Unassembled WGS sequence"/>
</dbReference>
<feature type="repeat" description="TPR" evidence="1">
    <location>
        <begin position="149"/>
        <end position="182"/>
    </location>
</feature>
<dbReference type="OrthoDB" id="199979at2"/>
<dbReference type="SUPFAM" id="SSF81901">
    <property type="entry name" value="HCP-like"/>
    <property type="match status" value="1"/>
</dbReference>
<dbReference type="Gene3D" id="1.25.40.10">
    <property type="entry name" value="Tetratricopeptide repeat domain"/>
    <property type="match status" value="1"/>
</dbReference>
<keyword evidence="2" id="KW-0175">Coiled coil</keyword>
<protein>
    <submittedName>
        <fullName evidence="3">Tetratricopeptide repeat-containing protein</fullName>
    </submittedName>
</protein>
<dbReference type="Pfam" id="PF13181">
    <property type="entry name" value="TPR_8"/>
    <property type="match status" value="2"/>
</dbReference>
<dbReference type="PROSITE" id="PS50005">
    <property type="entry name" value="TPR"/>
    <property type="match status" value="4"/>
</dbReference>
<sequence length="721" mass="84617">MTLSVKELSEEIERCIEKNPNYELTTKQLESIHQLSAQHQAVVWLLLGLLYENVGNNKDAEQAYKNVKQEDDKEKYGKAQLYLGMLYKEQGKSHEAEQAYQQVKREDNKEAYAKSQFSLGLLYQENGKLAEAEQAYQQVKREDNKEAYAKSQFSLGLLYQENGKLAEAEQAYQQVKREDNKEAYVKAHLNLGVLYKQQGKLDEAEQAYKTIKREDRKESYAKAQMNLGILYKQQGKLDEAEQAYKTIKREDSAKHYAYAQWNLAFLHFAQTSKVNCGYLRRILLSDDAKTYAEAQYELAKYYKSIGKISQVIEHWENIKAIHSRKTYEKVIYPLYIYRKIQQHRTHKRWLEIFDKVDEIKKLLLIDPIHEGEIAHYTLPDIAKILLANETCGFGQVSPMRLSTIDLMNDPTEGALLNRFLGLDTRYVRTEDKAFISCFTFHHDSLNQFRLYGKNEQKEATGVSLVLNHEYFSSDSITNNIRTTNISEKIENDALKDSKSMISEISTKDEIAVKENDEPLDNIKEIAKPKCLEMKLPLYRCIYFDSDSELIKVAHREEWTFCRKEGRAQSKNWAEYEQYIKQVEKDCSVKLEELKQLVSQVYKSIKKDVEGQQDQAELLAEILLPIRYLMKHMAFKEEQECRIVYVTQWNDDVIQYDAEHSKRFYINYGQDMVKHLQKIYLAPYAQQERNMFEYIVAHAQQNGRTEQDIKVRLSHNPFRQYS</sequence>
<dbReference type="InterPro" id="IPR019734">
    <property type="entry name" value="TPR_rpt"/>
</dbReference>
<reference evidence="4" key="1">
    <citation type="submission" date="2016-09" db="EMBL/GenBank/DDBJ databases">
        <authorList>
            <person name="Varghese N."/>
            <person name="Submissions S."/>
        </authorList>
    </citation>
    <scope>NUCLEOTIDE SEQUENCE [LARGE SCALE GENOMIC DNA]</scope>
    <source>
        <strain evidence="4">ANC 3699</strain>
    </source>
</reference>
<feature type="repeat" description="TPR" evidence="1">
    <location>
        <begin position="221"/>
        <end position="254"/>
    </location>
</feature>
<dbReference type="PANTHER" id="PTHR44216:SF3">
    <property type="entry name" value="PROTEIN O-MANNOSYL-TRANSFERASE TMTC2"/>
    <property type="match status" value="1"/>
</dbReference>
<dbReference type="SMART" id="SM00028">
    <property type="entry name" value="TPR"/>
    <property type="match status" value="7"/>
</dbReference>
<dbReference type="InterPro" id="IPR011990">
    <property type="entry name" value="TPR-like_helical_dom_sf"/>
</dbReference>
<keyword evidence="1" id="KW-0802">TPR repeat</keyword>
<proteinExistence type="predicted"/>
<organism evidence="3 4">
    <name type="scientific">Acinetobacter marinus</name>
    <dbReference type="NCBI Taxonomy" id="281375"/>
    <lineage>
        <taxon>Bacteria</taxon>
        <taxon>Pseudomonadati</taxon>
        <taxon>Pseudomonadota</taxon>
        <taxon>Gammaproteobacteria</taxon>
        <taxon>Moraxellales</taxon>
        <taxon>Moraxellaceae</taxon>
        <taxon>Acinetobacter</taxon>
    </lineage>
</organism>
<gene>
    <name evidence="3" type="ORF">SAMN05421749_105118</name>
</gene>
<feature type="repeat" description="TPR" evidence="1">
    <location>
        <begin position="113"/>
        <end position="146"/>
    </location>
</feature>
<dbReference type="AlphaFoldDB" id="A0A1G6LN10"/>
<evidence type="ECO:0000313" key="4">
    <source>
        <dbReference type="Proteomes" id="UP000242317"/>
    </source>
</evidence>
<dbReference type="Pfam" id="PF13432">
    <property type="entry name" value="TPR_16"/>
    <property type="match status" value="2"/>
</dbReference>
<feature type="repeat" description="TPR" evidence="1">
    <location>
        <begin position="185"/>
        <end position="218"/>
    </location>
</feature>
<accession>A0A1G6LN10</accession>
<dbReference type="RefSeq" id="WP_092619894.1">
    <property type="nucleotide sequence ID" value="NZ_FMYK01000005.1"/>
</dbReference>
<keyword evidence="4" id="KW-1185">Reference proteome</keyword>
<evidence type="ECO:0000256" key="2">
    <source>
        <dbReference type="SAM" id="Coils"/>
    </source>
</evidence>
<dbReference type="InterPro" id="IPR052384">
    <property type="entry name" value="TMTC_O-mannosyltransferase"/>
</dbReference>